<feature type="chain" id="PRO_5046485392" evidence="1">
    <location>
        <begin position="20"/>
        <end position="39"/>
    </location>
</feature>
<proteinExistence type="predicted"/>
<accession>A0ABY1LW88</accession>
<dbReference type="Proteomes" id="UP000192939">
    <property type="component" value="Unassembled WGS sequence"/>
</dbReference>
<keyword evidence="1" id="KW-0732">Signal</keyword>
<sequence length="39" mass="4157">MKSKIVVILAVLLSLTFNAPNAIHVDQPTFTTFVQNGGA</sequence>
<keyword evidence="3" id="KW-1185">Reference proteome</keyword>
<name>A0ABY1LW88_9BACL</name>
<evidence type="ECO:0000256" key="1">
    <source>
        <dbReference type="SAM" id="SignalP"/>
    </source>
</evidence>
<feature type="signal peptide" evidence="1">
    <location>
        <begin position="1"/>
        <end position="19"/>
    </location>
</feature>
<organism evidence="2 3">
    <name type="scientific">Paenibacillus barengoltzii J12</name>
    <dbReference type="NCBI Taxonomy" id="935846"/>
    <lineage>
        <taxon>Bacteria</taxon>
        <taxon>Bacillati</taxon>
        <taxon>Bacillota</taxon>
        <taxon>Bacilli</taxon>
        <taxon>Bacillales</taxon>
        <taxon>Paenibacillaceae</taxon>
        <taxon>Paenibacillus</taxon>
    </lineage>
</organism>
<comment type="caution">
    <text evidence="2">The sequence shown here is derived from an EMBL/GenBank/DDBJ whole genome shotgun (WGS) entry which is preliminary data.</text>
</comment>
<reference evidence="2 3" key="1">
    <citation type="submission" date="2017-04" db="EMBL/GenBank/DDBJ databases">
        <authorList>
            <person name="Varghese N."/>
            <person name="Submissions S."/>
        </authorList>
    </citation>
    <scope>NUCLEOTIDE SEQUENCE [LARGE SCALE GENOMIC DNA]</scope>
    <source>
        <strain evidence="2 3">J12</strain>
    </source>
</reference>
<evidence type="ECO:0000313" key="3">
    <source>
        <dbReference type="Proteomes" id="UP000192939"/>
    </source>
</evidence>
<dbReference type="EMBL" id="FXAE01000013">
    <property type="protein sequence ID" value="SMF18346.1"/>
    <property type="molecule type" value="Genomic_DNA"/>
</dbReference>
<gene>
    <name evidence="2" type="ORF">SAMN02744124_01714</name>
</gene>
<protein>
    <submittedName>
        <fullName evidence="2">Uncharacterized protein</fullName>
    </submittedName>
</protein>
<evidence type="ECO:0000313" key="2">
    <source>
        <dbReference type="EMBL" id="SMF18346.1"/>
    </source>
</evidence>